<dbReference type="Gene3D" id="3.30.1240.20">
    <property type="match status" value="1"/>
</dbReference>
<keyword evidence="7 12" id="KW-0479">Metal-binding</keyword>
<evidence type="ECO:0000256" key="10">
    <source>
        <dbReference type="PIRSR" id="PIRSR605002-1"/>
    </source>
</evidence>
<feature type="binding site" evidence="12">
    <location>
        <position position="11"/>
    </location>
    <ligand>
        <name>Mg(2+)</name>
        <dbReference type="ChEBI" id="CHEBI:18420"/>
        <label>1</label>
    </ligand>
</feature>
<evidence type="ECO:0000313" key="14">
    <source>
        <dbReference type="EMBL" id="KAK6642946.1"/>
    </source>
</evidence>
<feature type="active site" description="Proton donor/acceptor" evidence="10">
    <location>
        <position position="13"/>
    </location>
</feature>
<dbReference type="SFLD" id="SFLDG01140">
    <property type="entry name" value="C2.B:_Phosphomannomutase_and_P"/>
    <property type="match status" value="1"/>
</dbReference>
<name>A0AAN8SCE6_POLSC</name>
<keyword evidence="6 13" id="KW-0963">Cytoplasm</keyword>
<keyword evidence="9 13" id="KW-0413">Isomerase</keyword>
<feature type="binding site" evidence="12">
    <location>
        <position position="222"/>
    </location>
    <ligand>
        <name>Mg(2+)</name>
        <dbReference type="ChEBI" id="CHEBI:18420"/>
        <label>1</label>
    </ligand>
</feature>
<sequence>MPGMKKLCLFDVDGTLTEPRKIIKKSMIDFLLNQVHPKAEIALVGGSDLCKISEQMGGQEALGKFPYVFSENGLVAHKNGVEFSRKRIQDHIGEEKLQKFINFTLGYMSKLILPVKRGTFIEFRTGLINVSPIGRGCSQSERDMFEEYDKQHKIREKFIEALRKEFPELGLVYSIGGQISFDVFPQGWDKTYCLNHIKEELFEEIHFFGDKTDKDGNDHEIYNSPLVIGHKVTSPDDTMQQLKKLLNL</sequence>
<dbReference type="GO" id="GO:0006013">
    <property type="term" value="P:mannose metabolic process"/>
    <property type="evidence" value="ECO:0007669"/>
    <property type="project" value="TreeGrafter"/>
</dbReference>
<reference evidence="14 15" key="1">
    <citation type="submission" date="2023-10" db="EMBL/GenBank/DDBJ databases">
        <title>Genomes of two closely related lineages of the louse Polyplax serrata with different host specificities.</title>
        <authorList>
            <person name="Martinu J."/>
            <person name="Tarabai H."/>
            <person name="Stefka J."/>
            <person name="Hypsa V."/>
        </authorList>
    </citation>
    <scope>NUCLEOTIDE SEQUENCE [LARGE SCALE GENOMIC DNA]</scope>
    <source>
        <strain evidence="14">HR10_N</strain>
    </source>
</reference>
<dbReference type="Pfam" id="PF03332">
    <property type="entry name" value="PMM"/>
    <property type="match status" value="1"/>
</dbReference>
<accession>A0AAN8SCE6</accession>
<dbReference type="EMBL" id="JAWJWE010000002">
    <property type="protein sequence ID" value="KAK6642946.1"/>
    <property type="molecule type" value="Genomic_DNA"/>
</dbReference>
<dbReference type="PANTHER" id="PTHR10466">
    <property type="entry name" value="PHOSPHOMANNOMUTASE"/>
    <property type="match status" value="1"/>
</dbReference>
<dbReference type="GO" id="GO:0009298">
    <property type="term" value="P:GDP-mannose biosynthetic process"/>
    <property type="evidence" value="ECO:0007669"/>
    <property type="project" value="InterPro"/>
</dbReference>
<comment type="similarity">
    <text evidence="3 13">Belongs to the eukaryotic PMM family.</text>
</comment>
<evidence type="ECO:0000256" key="6">
    <source>
        <dbReference type="ARBA" id="ARBA00022490"/>
    </source>
</evidence>
<feature type="binding site" evidence="12">
    <location>
        <position position="210"/>
    </location>
    <ligand>
        <name>Mg(2+)</name>
        <dbReference type="ChEBI" id="CHEBI:18420"/>
        <label>1</label>
    </ligand>
</feature>
<evidence type="ECO:0000256" key="12">
    <source>
        <dbReference type="PIRSR" id="PIRSR605002-3"/>
    </source>
</evidence>
<dbReference type="PANTHER" id="PTHR10466:SF0">
    <property type="entry name" value="PHOSPHOMANNOMUTASE"/>
    <property type="match status" value="1"/>
</dbReference>
<feature type="active site" description="Nucleophile" evidence="10">
    <location>
        <position position="11"/>
    </location>
</feature>
<evidence type="ECO:0000256" key="3">
    <source>
        <dbReference type="ARBA" id="ARBA00009736"/>
    </source>
</evidence>
<gene>
    <name evidence="14" type="ORF">RUM43_004448</name>
</gene>
<dbReference type="Proteomes" id="UP001372834">
    <property type="component" value="Unassembled WGS sequence"/>
</dbReference>
<evidence type="ECO:0000256" key="2">
    <source>
        <dbReference type="ARBA" id="ARBA00004699"/>
    </source>
</evidence>
<comment type="pathway">
    <text evidence="2 13">Nucleotide-sugar biosynthesis; GDP-alpha-D-mannose biosynthesis; alpha-D-mannose 1-phosphate from D-fructose 6-phosphate: step 2/2.</text>
</comment>
<dbReference type="SUPFAM" id="SSF56784">
    <property type="entry name" value="HAD-like"/>
    <property type="match status" value="1"/>
</dbReference>
<dbReference type="SFLD" id="SFLDS00003">
    <property type="entry name" value="Haloacid_Dehalogenase"/>
    <property type="match status" value="1"/>
</dbReference>
<evidence type="ECO:0000256" key="5">
    <source>
        <dbReference type="ARBA" id="ARBA00012730"/>
    </source>
</evidence>
<dbReference type="InterPro" id="IPR036412">
    <property type="entry name" value="HAD-like_sf"/>
</dbReference>
<dbReference type="AlphaFoldDB" id="A0AAN8SCE6"/>
<evidence type="ECO:0000313" key="15">
    <source>
        <dbReference type="Proteomes" id="UP001372834"/>
    </source>
</evidence>
<feature type="binding site" evidence="11">
    <location>
        <position position="142"/>
    </location>
    <ligand>
        <name>alpha-D-mannose 1-phosphate</name>
        <dbReference type="ChEBI" id="CHEBI:58409"/>
    </ligand>
</feature>
<feature type="binding site" evidence="11">
    <location>
        <position position="135"/>
    </location>
    <ligand>
        <name>alpha-D-mannose 1-phosphate</name>
        <dbReference type="ChEBI" id="CHEBI:58409"/>
    </ligand>
</feature>
<comment type="caution">
    <text evidence="14">The sequence shown here is derived from an EMBL/GenBank/DDBJ whole genome shotgun (WGS) entry which is preliminary data.</text>
</comment>
<evidence type="ECO:0000256" key="8">
    <source>
        <dbReference type="ARBA" id="ARBA00022842"/>
    </source>
</evidence>
<evidence type="ECO:0000256" key="4">
    <source>
        <dbReference type="ARBA" id="ARBA00011738"/>
    </source>
</evidence>
<feature type="binding site" evidence="11">
    <location>
        <position position="182"/>
    </location>
    <ligand>
        <name>alpha-D-mannose 1-phosphate</name>
        <dbReference type="ChEBI" id="CHEBI:58409"/>
    </ligand>
</feature>
<feature type="binding site" evidence="11">
    <location>
        <position position="180"/>
    </location>
    <ligand>
        <name>alpha-D-mannose 1-phosphate</name>
        <dbReference type="ChEBI" id="CHEBI:58409"/>
    </ligand>
</feature>
<evidence type="ECO:0000256" key="13">
    <source>
        <dbReference type="RuleBase" id="RU361118"/>
    </source>
</evidence>
<dbReference type="SFLD" id="SFLDG01143">
    <property type="entry name" value="C2.B.3:_Phosphomannomutase_Lik"/>
    <property type="match status" value="1"/>
</dbReference>
<feature type="binding site" evidence="11">
    <location>
        <position position="124"/>
    </location>
    <ligand>
        <name>alpha-D-mannose 1-phosphate</name>
        <dbReference type="ChEBI" id="CHEBI:58409"/>
    </ligand>
</feature>
<comment type="cofactor">
    <cofactor evidence="12">
        <name>Mg(2+)</name>
        <dbReference type="ChEBI" id="CHEBI:18420"/>
    </cofactor>
</comment>
<dbReference type="NCBIfam" id="TIGR01484">
    <property type="entry name" value="HAD-SF-IIB"/>
    <property type="match status" value="1"/>
</dbReference>
<dbReference type="InterPro" id="IPR023214">
    <property type="entry name" value="HAD_sf"/>
</dbReference>
<comment type="subunit">
    <text evidence="4 13">Homodimer.</text>
</comment>
<feature type="binding site" evidence="12">
    <location>
        <position position="13"/>
    </location>
    <ligand>
        <name>Mg(2+)</name>
        <dbReference type="ChEBI" id="CHEBI:18420"/>
        <label>1</label>
    </ligand>
</feature>
<protein>
    <recommendedName>
        <fullName evidence="5 13">Phosphomannomutase</fullName>
        <ecNumber evidence="5 13">5.4.2.8</ecNumber>
    </recommendedName>
</protein>
<dbReference type="GO" id="GO:0005829">
    <property type="term" value="C:cytosol"/>
    <property type="evidence" value="ECO:0007669"/>
    <property type="project" value="TreeGrafter"/>
</dbReference>
<dbReference type="InterPro" id="IPR006379">
    <property type="entry name" value="HAD-SF_hydro_IIB"/>
</dbReference>
<dbReference type="EC" id="5.4.2.8" evidence="5 13"/>
<keyword evidence="8 12" id="KW-0460">Magnesium</keyword>
<evidence type="ECO:0000256" key="9">
    <source>
        <dbReference type="ARBA" id="ARBA00023235"/>
    </source>
</evidence>
<dbReference type="CDD" id="cd02585">
    <property type="entry name" value="HAD_PMM"/>
    <property type="match status" value="1"/>
</dbReference>
<dbReference type="SFLD" id="SFLDF00445">
    <property type="entry name" value="alpha-phosphomannomutase"/>
    <property type="match status" value="1"/>
</dbReference>
<feature type="binding site" evidence="11">
    <location>
        <position position="20"/>
    </location>
    <ligand>
        <name>alpha-D-mannose 1-phosphate</name>
        <dbReference type="ChEBI" id="CHEBI:58409"/>
    </ligand>
</feature>
<proteinExistence type="inferred from homology"/>
<dbReference type="InterPro" id="IPR043169">
    <property type="entry name" value="PMM_cap"/>
</dbReference>
<evidence type="ECO:0000256" key="7">
    <source>
        <dbReference type="ARBA" id="ARBA00022723"/>
    </source>
</evidence>
<dbReference type="GO" id="GO:0004615">
    <property type="term" value="F:phosphomannomutase activity"/>
    <property type="evidence" value="ECO:0007669"/>
    <property type="project" value="UniProtKB-EC"/>
</dbReference>
<dbReference type="FunFam" id="3.30.1240.20:FF:000001">
    <property type="entry name" value="Phosphomannomutase"/>
    <property type="match status" value="1"/>
</dbReference>
<evidence type="ECO:0000256" key="1">
    <source>
        <dbReference type="ARBA" id="ARBA00004496"/>
    </source>
</evidence>
<dbReference type="InterPro" id="IPR005002">
    <property type="entry name" value="PMM"/>
</dbReference>
<comment type="catalytic activity">
    <reaction evidence="13">
        <text>alpha-D-mannose 1-phosphate = D-mannose 6-phosphate</text>
        <dbReference type="Rhea" id="RHEA:11140"/>
        <dbReference type="ChEBI" id="CHEBI:58409"/>
        <dbReference type="ChEBI" id="CHEBI:58735"/>
        <dbReference type="EC" id="5.4.2.8"/>
    </reaction>
</comment>
<organism evidence="14 15">
    <name type="scientific">Polyplax serrata</name>
    <name type="common">Common mouse louse</name>
    <dbReference type="NCBI Taxonomy" id="468196"/>
    <lineage>
        <taxon>Eukaryota</taxon>
        <taxon>Metazoa</taxon>
        <taxon>Ecdysozoa</taxon>
        <taxon>Arthropoda</taxon>
        <taxon>Hexapoda</taxon>
        <taxon>Insecta</taxon>
        <taxon>Pterygota</taxon>
        <taxon>Neoptera</taxon>
        <taxon>Paraneoptera</taxon>
        <taxon>Psocodea</taxon>
        <taxon>Troctomorpha</taxon>
        <taxon>Phthiraptera</taxon>
        <taxon>Anoplura</taxon>
        <taxon>Polyplacidae</taxon>
        <taxon>Polyplax</taxon>
    </lineage>
</organism>
<dbReference type="GO" id="GO:0006487">
    <property type="term" value="P:protein N-linked glycosylation"/>
    <property type="evidence" value="ECO:0007669"/>
    <property type="project" value="TreeGrafter"/>
</dbReference>
<evidence type="ECO:0000256" key="11">
    <source>
        <dbReference type="PIRSR" id="PIRSR605002-2"/>
    </source>
</evidence>
<comment type="subcellular location">
    <subcellularLocation>
        <location evidence="1 13">Cytoplasm</location>
    </subcellularLocation>
</comment>
<dbReference type="GO" id="GO:0046872">
    <property type="term" value="F:metal ion binding"/>
    <property type="evidence" value="ECO:0007669"/>
    <property type="project" value="UniProtKB-KW"/>
</dbReference>
<dbReference type="Gene3D" id="3.40.50.1000">
    <property type="entry name" value="HAD superfamily/HAD-like"/>
    <property type="match status" value="1"/>
</dbReference>
<comment type="function">
    <text evidence="13">Involved in the synthesis of the GDP-mannose and dolichol-phosphate-mannose required for a number of critical mannosyl transfer reactions.</text>
</comment>